<keyword evidence="7 8" id="KW-0998">Cell outer membrane</keyword>
<keyword evidence="14" id="KW-1185">Reference proteome</keyword>
<evidence type="ECO:0000256" key="6">
    <source>
        <dbReference type="ARBA" id="ARBA00023136"/>
    </source>
</evidence>
<dbReference type="InterPro" id="IPR000531">
    <property type="entry name" value="Beta-barrel_TonB"/>
</dbReference>
<dbReference type="SUPFAM" id="SSF56935">
    <property type="entry name" value="Porins"/>
    <property type="match status" value="1"/>
</dbReference>
<proteinExistence type="inferred from homology"/>
<name>A0ABY9EGF2_9GAMM</name>
<dbReference type="EMBL" id="CP098023">
    <property type="protein sequence ID" value="WKD49881.1"/>
    <property type="molecule type" value="Genomic_DNA"/>
</dbReference>
<dbReference type="InterPro" id="IPR039426">
    <property type="entry name" value="TonB-dep_rcpt-like"/>
</dbReference>
<dbReference type="CDD" id="cd01347">
    <property type="entry name" value="ligand_gated_channel"/>
    <property type="match status" value="1"/>
</dbReference>
<evidence type="ECO:0000256" key="1">
    <source>
        <dbReference type="ARBA" id="ARBA00004571"/>
    </source>
</evidence>
<dbReference type="RefSeq" id="WP_301415727.1">
    <property type="nucleotide sequence ID" value="NZ_CP098023.1"/>
</dbReference>
<comment type="subcellular location">
    <subcellularLocation>
        <location evidence="1 8">Cell outer membrane</location>
        <topology evidence="1 8">Multi-pass membrane protein</topology>
    </subcellularLocation>
</comment>
<keyword evidence="3 8" id="KW-1134">Transmembrane beta strand</keyword>
<keyword evidence="5 9" id="KW-0798">TonB box</keyword>
<dbReference type="Pfam" id="PF07715">
    <property type="entry name" value="Plug"/>
    <property type="match status" value="1"/>
</dbReference>
<reference evidence="13 14" key="1">
    <citation type="submission" date="2022-05" db="EMBL/GenBank/DDBJ databases">
        <title>Microbulbifer sp. nov., isolated from sponge.</title>
        <authorList>
            <person name="Gao L."/>
        </authorList>
    </citation>
    <scope>NUCLEOTIDE SEQUENCE [LARGE SCALE GENOMIC DNA]</scope>
    <source>
        <strain evidence="13 14">MI-G</strain>
    </source>
</reference>
<comment type="similarity">
    <text evidence="8 9">Belongs to the TonB-dependent receptor family.</text>
</comment>
<feature type="domain" description="TonB-dependent receptor plug" evidence="12">
    <location>
        <begin position="61"/>
        <end position="171"/>
    </location>
</feature>
<evidence type="ECO:0000256" key="2">
    <source>
        <dbReference type="ARBA" id="ARBA00022448"/>
    </source>
</evidence>
<sequence>MKILSSSIRNLTGGRSRLLHSSLAVLALSGVVGTLHAQETALEEVVVTGIRASITESVNAKRSANAIVDAITAEDLGKFPDKNVADSLSRITGVSVTRGFGEGEKIAVRGTSPNQNRTLLNGAAVASADWFILDNPSRAFNYTLLPSTIVSALEVYKTPQASIQEGSLGGTVMLHTRRPLDMAQNTGALQVQGQYSETSEEWDPSISALYSWKNDAENLGFNISLTRQDRTLLREGTEVLGFENQDFGRGALWVPRALGDAYFEQARERETVLFTGQWRPSDNGQFTLTYLDSGLDADNSNYNRYEWLNGNNGGTIDPATAVVTGSGVIAGEVANSFAEYYVIDRVSYSETGSLDLHYEHNFEQLTLHARLGHTEAEGGTARDRHYGWGASLDRTEFNGLSHTPYLNGQVESDAQLGARGLGWMQENARVMDDDENYASIDIDFALDAGVFNSLKSGLLYRDHNKGQMMTLTRFHWLSDAMHADGTTTYGEGDTTGWNRWLYGNLDAGLLGNYTRNASGAPYPLMDISAAQSAIFPAEAYENAVTVLNLPENWNVEEEILAAYGQADFEGEGFRGNLGLRMVQTRVGSSGYNLQGDPLAAAIDMVGGYDLLVALVDPATEEFNVRRETLEHDYTEILPSANVAFDIAENQVLRLSAARVMARPDYITIANQESANLDTQVGRRGNPQLEPETANQFDLAWEWYFTEGAVLAATYFQKDIANSVINSTSVDFRFDERLGEDIPVLFIQPVNGKGAKVSGIELSYQQNFGNFGVIANYTYTDANSRDTRDPVNNPGSGLIPGQSENMANLTGFYENDWISARLAYNFRTQWYDGLSEFGSEAYIDDYGQWDASITVSPWENWDFVLEAINLTGEELAYYHIDQEREARRYDNGTRVLLGANYHF</sequence>
<protein>
    <submittedName>
        <fullName evidence="13">TonB-dependent receptor</fullName>
    </submittedName>
</protein>
<gene>
    <name evidence="13" type="ORF">M8T91_00180</name>
</gene>
<evidence type="ECO:0000313" key="14">
    <source>
        <dbReference type="Proteomes" id="UP001321520"/>
    </source>
</evidence>
<evidence type="ECO:0000256" key="10">
    <source>
        <dbReference type="SAM" id="SignalP"/>
    </source>
</evidence>
<evidence type="ECO:0000256" key="5">
    <source>
        <dbReference type="ARBA" id="ARBA00023077"/>
    </source>
</evidence>
<dbReference type="Gene3D" id="2.40.170.20">
    <property type="entry name" value="TonB-dependent receptor, beta-barrel domain"/>
    <property type="match status" value="1"/>
</dbReference>
<dbReference type="Pfam" id="PF00593">
    <property type="entry name" value="TonB_dep_Rec_b-barrel"/>
    <property type="match status" value="1"/>
</dbReference>
<dbReference type="PANTHER" id="PTHR40980">
    <property type="entry name" value="PLUG DOMAIN-CONTAINING PROTEIN"/>
    <property type="match status" value="1"/>
</dbReference>
<evidence type="ECO:0000313" key="13">
    <source>
        <dbReference type="EMBL" id="WKD49881.1"/>
    </source>
</evidence>
<evidence type="ECO:0000256" key="9">
    <source>
        <dbReference type="RuleBase" id="RU003357"/>
    </source>
</evidence>
<evidence type="ECO:0000259" key="11">
    <source>
        <dbReference type="Pfam" id="PF00593"/>
    </source>
</evidence>
<dbReference type="Proteomes" id="UP001321520">
    <property type="component" value="Chromosome"/>
</dbReference>
<feature type="chain" id="PRO_5046448445" evidence="10">
    <location>
        <begin position="38"/>
        <end position="902"/>
    </location>
</feature>
<evidence type="ECO:0000256" key="7">
    <source>
        <dbReference type="ARBA" id="ARBA00023237"/>
    </source>
</evidence>
<keyword evidence="13" id="KW-0675">Receptor</keyword>
<evidence type="ECO:0000256" key="3">
    <source>
        <dbReference type="ARBA" id="ARBA00022452"/>
    </source>
</evidence>
<evidence type="ECO:0000259" key="12">
    <source>
        <dbReference type="Pfam" id="PF07715"/>
    </source>
</evidence>
<evidence type="ECO:0000256" key="4">
    <source>
        <dbReference type="ARBA" id="ARBA00022692"/>
    </source>
</evidence>
<evidence type="ECO:0000256" key="8">
    <source>
        <dbReference type="PROSITE-ProRule" id="PRU01360"/>
    </source>
</evidence>
<dbReference type="InterPro" id="IPR036942">
    <property type="entry name" value="Beta-barrel_TonB_sf"/>
</dbReference>
<dbReference type="PANTHER" id="PTHR40980:SF3">
    <property type="entry name" value="TONB-DEPENDENT RECEPTOR-LIKE BETA-BARREL DOMAIN-CONTAINING PROTEIN"/>
    <property type="match status" value="1"/>
</dbReference>
<keyword evidence="4 8" id="KW-0812">Transmembrane</keyword>
<dbReference type="NCBIfam" id="TIGR01782">
    <property type="entry name" value="TonB-Xanth-Caul"/>
    <property type="match status" value="1"/>
</dbReference>
<organism evidence="13 14">
    <name type="scientific">Microbulbifer spongiae</name>
    <dbReference type="NCBI Taxonomy" id="2944933"/>
    <lineage>
        <taxon>Bacteria</taxon>
        <taxon>Pseudomonadati</taxon>
        <taxon>Pseudomonadota</taxon>
        <taxon>Gammaproteobacteria</taxon>
        <taxon>Cellvibrionales</taxon>
        <taxon>Microbulbiferaceae</taxon>
        <taxon>Microbulbifer</taxon>
    </lineage>
</organism>
<keyword evidence="6 8" id="KW-0472">Membrane</keyword>
<accession>A0ABY9EGF2</accession>
<keyword evidence="10" id="KW-0732">Signal</keyword>
<dbReference type="Gene3D" id="2.170.130.10">
    <property type="entry name" value="TonB-dependent receptor, plug domain"/>
    <property type="match status" value="1"/>
</dbReference>
<dbReference type="InterPro" id="IPR010104">
    <property type="entry name" value="TonB_rcpt_bac"/>
</dbReference>
<feature type="signal peptide" evidence="10">
    <location>
        <begin position="1"/>
        <end position="37"/>
    </location>
</feature>
<dbReference type="InterPro" id="IPR012910">
    <property type="entry name" value="Plug_dom"/>
</dbReference>
<feature type="domain" description="TonB-dependent receptor-like beta-barrel" evidence="11">
    <location>
        <begin position="383"/>
        <end position="869"/>
    </location>
</feature>
<keyword evidence="2 8" id="KW-0813">Transport</keyword>
<dbReference type="InterPro" id="IPR037066">
    <property type="entry name" value="Plug_dom_sf"/>
</dbReference>
<dbReference type="PROSITE" id="PS52016">
    <property type="entry name" value="TONB_DEPENDENT_REC_3"/>
    <property type="match status" value="1"/>
</dbReference>